<dbReference type="InterPro" id="IPR029058">
    <property type="entry name" value="AB_hydrolase_fold"/>
</dbReference>
<dbReference type="GO" id="GO:0016020">
    <property type="term" value="C:membrane"/>
    <property type="evidence" value="ECO:0007669"/>
    <property type="project" value="TreeGrafter"/>
</dbReference>
<dbReference type="Proteomes" id="UP000253314">
    <property type="component" value="Unassembled WGS sequence"/>
</dbReference>
<sequence>MPMLDVNGTSLYFTVKGKGIPIVFIHPPVLTSVNFEYQIEELSRNFQVITFDIRGHGRSDYSNKPITYPLIVDDIKLLLNHLGVKKAFICGYSTGASIVLEFLLTSVDRALGGILISGMSEVSDAHLKKKISFGIKLAKAGAVPVLAWSISWSNSNTPKLFKKMFTAAQKGDARNIEQYYHYSLHYNSTYQLGNINLPTILVYGKKDKQFHYYAKLLHEKLPCNELYFIENVNHRIPTKASNELNKIISQFIKKHNKENKEETF</sequence>
<protein>
    <submittedName>
        <fullName evidence="3">Alpha/beta hydrolase</fullName>
    </submittedName>
</protein>
<keyword evidence="1 3" id="KW-0378">Hydrolase</keyword>
<dbReference type="OrthoDB" id="9805423at2"/>
<name>A0A366XSF9_9BACI</name>
<evidence type="ECO:0000259" key="2">
    <source>
        <dbReference type="Pfam" id="PF00561"/>
    </source>
</evidence>
<dbReference type="PANTHER" id="PTHR43798:SF31">
    <property type="entry name" value="AB HYDROLASE SUPERFAMILY PROTEIN YCLE"/>
    <property type="match status" value="1"/>
</dbReference>
<accession>A0A366XSF9</accession>
<evidence type="ECO:0000256" key="1">
    <source>
        <dbReference type="ARBA" id="ARBA00022801"/>
    </source>
</evidence>
<dbReference type="InterPro" id="IPR000073">
    <property type="entry name" value="AB_hydrolase_1"/>
</dbReference>
<reference evidence="3 4" key="1">
    <citation type="submission" date="2018-07" db="EMBL/GenBank/DDBJ databases">
        <title>Lottiidibacillus patelloidae gen. nov., sp. nov., isolated from the intestinal tract of a marine limpet and the reclassification of B. taeanensis BH030017T, B. algicola KMM 3737T and B. hwajinpoensis SW-72T as genus Lottiidibacillus.</title>
        <authorList>
            <person name="Liu R."/>
            <person name="Huang Z."/>
        </authorList>
    </citation>
    <scope>NUCLEOTIDE SEQUENCE [LARGE SCALE GENOMIC DNA]</scope>
    <source>
        <strain evidence="3 4">BH030017</strain>
    </source>
</reference>
<dbReference type="SUPFAM" id="SSF53474">
    <property type="entry name" value="alpha/beta-Hydrolases"/>
    <property type="match status" value="1"/>
</dbReference>
<evidence type="ECO:0000313" key="3">
    <source>
        <dbReference type="EMBL" id="RBW68488.1"/>
    </source>
</evidence>
<dbReference type="EMBL" id="QOCW01000019">
    <property type="protein sequence ID" value="RBW68488.1"/>
    <property type="molecule type" value="Genomic_DNA"/>
</dbReference>
<dbReference type="GO" id="GO:0016787">
    <property type="term" value="F:hydrolase activity"/>
    <property type="evidence" value="ECO:0007669"/>
    <property type="project" value="UniProtKB-KW"/>
</dbReference>
<organism evidence="3 4">
    <name type="scientific">Bacillus taeanensis</name>
    <dbReference type="NCBI Taxonomy" id="273032"/>
    <lineage>
        <taxon>Bacteria</taxon>
        <taxon>Bacillati</taxon>
        <taxon>Bacillota</taxon>
        <taxon>Bacilli</taxon>
        <taxon>Bacillales</taxon>
        <taxon>Bacillaceae</taxon>
        <taxon>Bacillus</taxon>
    </lineage>
</organism>
<dbReference type="Gene3D" id="3.40.50.1820">
    <property type="entry name" value="alpha/beta hydrolase"/>
    <property type="match status" value="1"/>
</dbReference>
<dbReference type="RefSeq" id="WP_113807085.1">
    <property type="nucleotide sequence ID" value="NZ_QOCW01000019.1"/>
</dbReference>
<dbReference type="InterPro" id="IPR050266">
    <property type="entry name" value="AB_hydrolase_sf"/>
</dbReference>
<keyword evidence="4" id="KW-1185">Reference proteome</keyword>
<dbReference type="PANTHER" id="PTHR43798">
    <property type="entry name" value="MONOACYLGLYCEROL LIPASE"/>
    <property type="match status" value="1"/>
</dbReference>
<proteinExistence type="predicted"/>
<feature type="domain" description="AB hydrolase-1" evidence="2">
    <location>
        <begin position="21"/>
        <end position="234"/>
    </location>
</feature>
<dbReference type="AlphaFoldDB" id="A0A366XSF9"/>
<gene>
    <name evidence="3" type="ORF">DS031_16035</name>
</gene>
<comment type="caution">
    <text evidence="3">The sequence shown here is derived from an EMBL/GenBank/DDBJ whole genome shotgun (WGS) entry which is preliminary data.</text>
</comment>
<dbReference type="Pfam" id="PF00561">
    <property type="entry name" value="Abhydrolase_1"/>
    <property type="match status" value="1"/>
</dbReference>
<evidence type="ECO:0000313" key="4">
    <source>
        <dbReference type="Proteomes" id="UP000253314"/>
    </source>
</evidence>